<feature type="transmembrane region" description="Helical" evidence="1">
    <location>
        <begin position="12"/>
        <end position="32"/>
    </location>
</feature>
<reference evidence="2" key="1">
    <citation type="submission" date="2019-10" db="EMBL/GenBank/DDBJ databases">
        <title>Draft genome sequece of Microseira wollei NIES-4236.</title>
        <authorList>
            <person name="Yamaguchi H."/>
            <person name="Suzuki S."/>
            <person name="Kawachi M."/>
        </authorList>
    </citation>
    <scope>NUCLEOTIDE SEQUENCE</scope>
    <source>
        <strain evidence="2">NIES-4236</strain>
    </source>
</reference>
<accession>A0AAV3WIM5</accession>
<dbReference type="Proteomes" id="UP001050975">
    <property type="component" value="Unassembled WGS sequence"/>
</dbReference>
<gene>
    <name evidence="2" type="ORF">MiSe_41830</name>
</gene>
<dbReference type="AlphaFoldDB" id="A0AAV3WIM5"/>
<keyword evidence="1" id="KW-0472">Membrane</keyword>
<comment type="caution">
    <text evidence="2">The sequence shown here is derived from an EMBL/GenBank/DDBJ whole genome shotgun (WGS) entry which is preliminary data.</text>
</comment>
<name>A0AAV3WIM5_9CYAN</name>
<evidence type="ECO:0000313" key="3">
    <source>
        <dbReference type="Proteomes" id="UP001050975"/>
    </source>
</evidence>
<dbReference type="EMBL" id="BLAY01000065">
    <property type="protein sequence ID" value="GET39414.1"/>
    <property type="molecule type" value="Genomic_DNA"/>
</dbReference>
<dbReference type="RefSeq" id="WP_226584746.1">
    <property type="nucleotide sequence ID" value="NZ_BLAY01000065.1"/>
</dbReference>
<evidence type="ECO:0000313" key="2">
    <source>
        <dbReference type="EMBL" id="GET39414.1"/>
    </source>
</evidence>
<keyword evidence="3" id="KW-1185">Reference proteome</keyword>
<organism evidence="2 3">
    <name type="scientific">Microseira wollei NIES-4236</name>
    <dbReference type="NCBI Taxonomy" id="2530354"/>
    <lineage>
        <taxon>Bacteria</taxon>
        <taxon>Bacillati</taxon>
        <taxon>Cyanobacteriota</taxon>
        <taxon>Cyanophyceae</taxon>
        <taxon>Oscillatoriophycideae</taxon>
        <taxon>Aerosakkonematales</taxon>
        <taxon>Aerosakkonemataceae</taxon>
        <taxon>Microseira</taxon>
    </lineage>
</organism>
<keyword evidence="1" id="KW-1133">Transmembrane helix</keyword>
<protein>
    <submittedName>
        <fullName evidence="2">Cellulose-binding domain-containing protein</fullName>
    </submittedName>
</protein>
<proteinExistence type="predicted"/>
<keyword evidence="1" id="KW-0812">Transmembrane</keyword>
<evidence type="ECO:0000256" key="1">
    <source>
        <dbReference type="SAM" id="Phobius"/>
    </source>
</evidence>
<sequence>MSIFNWLKKTKILAFLVGILISVILLQFSTVFNNLTQNNKANNKIAVASNIPNLNSPLGIGLSGIADWSTQLPFLDAFKSSRQWVTQCVTGTPGCNGEWDTQEYNLLNLDENGWVKSLPTPEEAPKYTRVSTLLLRDIPNRYPSGKYVVLYDGEGTIEYGFDAKKDLAASTPGRDVLDVDSKGGGGILLTIASTDPKKTGNYIRNIRAVKAEDEKNYKTEIFNPIFIEKIKNFRSLRFMEWMGTNNSNQKEWRDRPRIETASYATKGVPIEIMVALSNKVKADPWFNMPHQANDEYITKFAQRIKESLAPNLKAYVEFSNEVWNWQFKQSHYALEQGKARWGQDKADAFYQWYGMRTAQMCELWKNVFGNQSNRVVCVLSTQRVYKGLENYALECSYWVAEGNKPCYQHGIDAYAIAGYFSGNLGAPENYSTVESWINEPDGGFDKAFKQLRYGALLGGFKDSLPDVYNDFIYHADVAKKKGLKLVAYEGGQHIAGAGGVENNEKITKFFIEINRRPEMYDLYTQLLNDWKKAGGTLFMHLGDIGQPSKWGSWGALEYVEQNGSPKYNALMEFIKNNQCWWDGCQRN</sequence>